<dbReference type="EMBL" id="CATQJL010000001">
    <property type="protein sequence ID" value="CAJ0591668.1"/>
    <property type="molecule type" value="Genomic_DNA"/>
</dbReference>
<feature type="region of interest" description="Disordered" evidence="2">
    <location>
        <begin position="524"/>
        <end position="543"/>
    </location>
</feature>
<dbReference type="PANTHER" id="PTHR33223:SF6">
    <property type="entry name" value="CCHC-TYPE DOMAIN-CONTAINING PROTEIN"/>
    <property type="match status" value="1"/>
</dbReference>
<proteinExistence type="predicted"/>
<keyword evidence="1" id="KW-0479">Metal-binding</keyword>
<dbReference type="InterPro" id="IPR001878">
    <property type="entry name" value="Znf_CCHC"/>
</dbReference>
<dbReference type="GO" id="GO:0003676">
    <property type="term" value="F:nucleic acid binding"/>
    <property type="evidence" value="ECO:0007669"/>
    <property type="project" value="InterPro"/>
</dbReference>
<name>A0AA36GHK1_CYLNA</name>
<evidence type="ECO:0000259" key="3">
    <source>
        <dbReference type="PROSITE" id="PS50158"/>
    </source>
</evidence>
<dbReference type="SMART" id="SM00343">
    <property type="entry name" value="ZnF_C2HC"/>
    <property type="match status" value="1"/>
</dbReference>
<feature type="region of interest" description="Disordered" evidence="2">
    <location>
        <begin position="476"/>
        <end position="497"/>
    </location>
</feature>
<keyword evidence="1" id="KW-0863">Zinc-finger</keyword>
<feature type="compositionally biased region" description="Polar residues" evidence="2">
    <location>
        <begin position="62"/>
        <end position="84"/>
    </location>
</feature>
<dbReference type="AlphaFoldDB" id="A0AA36GHK1"/>
<evidence type="ECO:0000313" key="4">
    <source>
        <dbReference type="EMBL" id="CAJ0591668.1"/>
    </source>
</evidence>
<dbReference type="PANTHER" id="PTHR33223">
    <property type="entry name" value="CCHC-TYPE DOMAIN-CONTAINING PROTEIN"/>
    <property type="match status" value="1"/>
</dbReference>
<feature type="region of interest" description="Disordered" evidence="2">
    <location>
        <begin position="27"/>
        <end position="98"/>
    </location>
</feature>
<dbReference type="Pfam" id="PF00098">
    <property type="entry name" value="zf-CCHC"/>
    <property type="match status" value="1"/>
</dbReference>
<protein>
    <recommendedName>
        <fullName evidence="3">CCHC-type domain-containing protein</fullName>
    </recommendedName>
</protein>
<dbReference type="Pfam" id="PF03732">
    <property type="entry name" value="Retrotrans_gag"/>
    <property type="match status" value="1"/>
</dbReference>
<dbReference type="InterPro" id="IPR036875">
    <property type="entry name" value="Znf_CCHC_sf"/>
</dbReference>
<feature type="region of interest" description="Disordered" evidence="2">
    <location>
        <begin position="370"/>
        <end position="404"/>
    </location>
</feature>
<dbReference type="GO" id="GO:0008270">
    <property type="term" value="F:zinc ion binding"/>
    <property type="evidence" value="ECO:0007669"/>
    <property type="project" value="UniProtKB-KW"/>
</dbReference>
<feature type="domain" description="CCHC-type" evidence="3">
    <location>
        <begin position="355"/>
        <end position="369"/>
    </location>
</feature>
<evidence type="ECO:0000256" key="1">
    <source>
        <dbReference type="PROSITE-ProRule" id="PRU00047"/>
    </source>
</evidence>
<dbReference type="Gene3D" id="4.10.60.10">
    <property type="entry name" value="Zinc finger, CCHC-type"/>
    <property type="match status" value="1"/>
</dbReference>
<dbReference type="Proteomes" id="UP001176961">
    <property type="component" value="Unassembled WGS sequence"/>
</dbReference>
<dbReference type="PROSITE" id="PS50158">
    <property type="entry name" value="ZF_CCHC"/>
    <property type="match status" value="1"/>
</dbReference>
<gene>
    <name evidence="4" type="ORF">CYNAS_LOCUS3651</name>
</gene>
<evidence type="ECO:0000313" key="5">
    <source>
        <dbReference type="Proteomes" id="UP001176961"/>
    </source>
</evidence>
<keyword evidence="5" id="KW-1185">Reference proteome</keyword>
<dbReference type="GO" id="GO:0019899">
    <property type="term" value="F:enzyme binding"/>
    <property type="evidence" value="ECO:0007669"/>
    <property type="project" value="UniProtKB-ARBA"/>
</dbReference>
<keyword evidence="1" id="KW-0862">Zinc</keyword>
<dbReference type="InterPro" id="IPR005162">
    <property type="entry name" value="Retrotrans_gag_dom"/>
</dbReference>
<accession>A0AA36GHK1</accession>
<evidence type="ECO:0000256" key="2">
    <source>
        <dbReference type="SAM" id="MobiDB-lite"/>
    </source>
</evidence>
<reference evidence="4" key="1">
    <citation type="submission" date="2023-07" db="EMBL/GenBank/DDBJ databases">
        <authorList>
            <consortium name="CYATHOMIX"/>
        </authorList>
    </citation>
    <scope>NUCLEOTIDE SEQUENCE</scope>
    <source>
        <strain evidence="4">N/A</strain>
    </source>
</reference>
<comment type="caution">
    <text evidence="4">The sequence shown here is derived from an EMBL/GenBank/DDBJ whole genome shotgun (WGS) entry which is preliminary data.</text>
</comment>
<dbReference type="GO" id="GO:0005737">
    <property type="term" value="C:cytoplasm"/>
    <property type="evidence" value="ECO:0007669"/>
    <property type="project" value="UniProtKB-ARBA"/>
</dbReference>
<feature type="compositionally biased region" description="Low complexity" evidence="2">
    <location>
        <begin position="377"/>
        <end position="394"/>
    </location>
</feature>
<organism evidence="4 5">
    <name type="scientific">Cylicocyclus nassatus</name>
    <name type="common">Nematode worm</name>
    <dbReference type="NCBI Taxonomy" id="53992"/>
    <lineage>
        <taxon>Eukaryota</taxon>
        <taxon>Metazoa</taxon>
        <taxon>Ecdysozoa</taxon>
        <taxon>Nematoda</taxon>
        <taxon>Chromadorea</taxon>
        <taxon>Rhabditida</taxon>
        <taxon>Rhabditina</taxon>
        <taxon>Rhabditomorpha</taxon>
        <taxon>Strongyloidea</taxon>
        <taxon>Strongylidae</taxon>
        <taxon>Cylicocyclus</taxon>
    </lineage>
</organism>
<dbReference type="SUPFAM" id="SSF57756">
    <property type="entry name" value="Retrovirus zinc finger-like domains"/>
    <property type="match status" value="1"/>
</dbReference>
<sequence>MTNGVANHHRISIISSFGYFYPPHGSTGLGRPAPTPQSSTSTTPLRTFGEATPSPILDNIARITTRSKTTTQDNSDSSRSSPPETVSPVDPVLLGGGMSSTEVNALSQAHSGLTLGKLAPKHIDYFSGENFQDFNEWHRQFEDIIRTSVVPLPEQGKVNTLYATLRGEARDVIDEMQPEDRNNYDKIISFLRSHFEKPQFQDAAKRELANCRQNAGEDVYSYSKRIKKAVYNFMRHEPQTKIQQKLLEEFVERLRLDLKFFVRPHKCKTFEDALEKAADYEALHKEASDNNLVYHPELHIFVPKADLTRRTTPETIQERMDPPMADNFRPREVRQFSNGFNRSAGVRPQNSNVTCYKCGRNGHFANVCRTSMPPPRNNFNNRRQFPIRNNPQPNSNYRPNPRERIDHSRPIAQRNPISQQHPDTYDRSNVLAVEQTPAPDTTNPCNQSLLEEKDAHIAALIARNNALADIAYATREQNTHSNSEETSRRTFSSSSNSSKLPYTMLVVLALAAQASAFELPPATLRQPASQWARSTVRKDLNDP</sequence>